<evidence type="ECO:0000256" key="1">
    <source>
        <dbReference type="SAM" id="MobiDB-lite"/>
    </source>
</evidence>
<name>A0ABR1RKX4_9PEZI</name>
<reference evidence="2 3" key="1">
    <citation type="submission" date="2023-01" db="EMBL/GenBank/DDBJ databases">
        <title>Analysis of 21 Apiospora genomes using comparative genomics revels a genus with tremendous synthesis potential of carbohydrate active enzymes and secondary metabolites.</title>
        <authorList>
            <person name="Sorensen T."/>
        </authorList>
    </citation>
    <scope>NUCLEOTIDE SEQUENCE [LARGE SCALE GENOMIC DNA]</scope>
    <source>
        <strain evidence="2 3">CBS 20057</strain>
    </source>
</reference>
<organism evidence="2 3">
    <name type="scientific">Apiospora marii</name>
    <dbReference type="NCBI Taxonomy" id="335849"/>
    <lineage>
        <taxon>Eukaryota</taxon>
        <taxon>Fungi</taxon>
        <taxon>Dikarya</taxon>
        <taxon>Ascomycota</taxon>
        <taxon>Pezizomycotina</taxon>
        <taxon>Sordariomycetes</taxon>
        <taxon>Xylariomycetidae</taxon>
        <taxon>Amphisphaeriales</taxon>
        <taxon>Apiosporaceae</taxon>
        <taxon>Apiospora</taxon>
    </lineage>
</organism>
<feature type="region of interest" description="Disordered" evidence="1">
    <location>
        <begin position="1"/>
        <end position="33"/>
    </location>
</feature>
<feature type="compositionally biased region" description="Polar residues" evidence="1">
    <location>
        <begin position="1"/>
        <end position="14"/>
    </location>
</feature>
<evidence type="ECO:0000313" key="3">
    <source>
        <dbReference type="Proteomes" id="UP001396898"/>
    </source>
</evidence>
<sequence>MALQSASAPKTSAVPTAGSPARKTTDPGRRPGPVYIKLITNVRVHSRVRRILSTVFSERALGH</sequence>
<accession>A0ABR1RKX4</accession>
<comment type="caution">
    <text evidence="2">The sequence shown here is derived from an EMBL/GenBank/DDBJ whole genome shotgun (WGS) entry which is preliminary data.</text>
</comment>
<gene>
    <name evidence="2" type="ORF">PG991_009460</name>
</gene>
<evidence type="ECO:0000313" key="2">
    <source>
        <dbReference type="EMBL" id="KAK8013189.1"/>
    </source>
</evidence>
<dbReference type="Proteomes" id="UP001396898">
    <property type="component" value="Unassembled WGS sequence"/>
</dbReference>
<dbReference type="EMBL" id="JAQQWI010000014">
    <property type="protein sequence ID" value="KAK8013189.1"/>
    <property type="molecule type" value="Genomic_DNA"/>
</dbReference>
<keyword evidence="3" id="KW-1185">Reference proteome</keyword>
<protein>
    <submittedName>
        <fullName evidence="2">Uncharacterized protein</fullName>
    </submittedName>
</protein>
<proteinExistence type="predicted"/>